<evidence type="ECO:0000256" key="7">
    <source>
        <dbReference type="ARBA" id="ARBA00022792"/>
    </source>
</evidence>
<feature type="transmembrane region" description="Helical" evidence="11">
    <location>
        <begin position="36"/>
        <end position="60"/>
    </location>
</feature>
<reference evidence="12" key="1">
    <citation type="submission" date="2022-11" db="EMBL/GenBank/DDBJ databases">
        <authorList>
            <person name="Petersen C."/>
        </authorList>
    </citation>
    <scope>NUCLEOTIDE SEQUENCE</scope>
    <source>
        <strain evidence="12">IBT 22155</strain>
    </source>
</reference>
<keyword evidence="9" id="KW-0496">Mitochondrion</keyword>
<evidence type="ECO:0000256" key="11">
    <source>
        <dbReference type="SAM" id="Phobius"/>
    </source>
</evidence>
<keyword evidence="7" id="KW-0999">Mitochondrion inner membrane</keyword>
<evidence type="ECO:0000256" key="6">
    <source>
        <dbReference type="ARBA" id="ARBA00022692"/>
    </source>
</evidence>
<comment type="similarity">
    <text evidence="3">Belongs to the COX16 family.</text>
</comment>
<accession>A0A9W9L8P8</accession>
<dbReference type="GO" id="GO:0033617">
    <property type="term" value="P:mitochondrial respiratory chain complex IV assembly"/>
    <property type="evidence" value="ECO:0007669"/>
    <property type="project" value="TreeGrafter"/>
</dbReference>
<evidence type="ECO:0000256" key="1">
    <source>
        <dbReference type="ARBA" id="ARBA00002490"/>
    </source>
</evidence>
<dbReference type="Pfam" id="PF14138">
    <property type="entry name" value="COX16"/>
    <property type="match status" value="1"/>
</dbReference>
<evidence type="ECO:0000256" key="3">
    <source>
        <dbReference type="ARBA" id="ARBA00008370"/>
    </source>
</evidence>
<dbReference type="PANTHER" id="PTHR17130">
    <property type="entry name" value="MITOCHONDRIAL OUTER MEMBRANE PROTEIN 25"/>
    <property type="match status" value="1"/>
</dbReference>
<organism evidence="12 13">
    <name type="scientific">Penicillium bovifimosum</name>
    <dbReference type="NCBI Taxonomy" id="126998"/>
    <lineage>
        <taxon>Eukaryota</taxon>
        <taxon>Fungi</taxon>
        <taxon>Dikarya</taxon>
        <taxon>Ascomycota</taxon>
        <taxon>Pezizomycotina</taxon>
        <taxon>Eurotiomycetes</taxon>
        <taxon>Eurotiomycetidae</taxon>
        <taxon>Eurotiales</taxon>
        <taxon>Aspergillaceae</taxon>
        <taxon>Penicillium</taxon>
    </lineage>
</organism>
<evidence type="ECO:0000256" key="4">
    <source>
        <dbReference type="ARBA" id="ARBA00015368"/>
    </source>
</evidence>
<reference evidence="12" key="2">
    <citation type="journal article" date="2023" name="IMA Fungus">
        <title>Comparative genomic study of the Penicillium genus elucidates a diverse pangenome and 15 lateral gene transfer events.</title>
        <authorList>
            <person name="Petersen C."/>
            <person name="Sorensen T."/>
            <person name="Nielsen M.R."/>
            <person name="Sondergaard T.E."/>
            <person name="Sorensen J.L."/>
            <person name="Fitzpatrick D.A."/>
            <person name="Frisvad J.C."/>
            <person name="Nielsen K.L."/>
        </authorList>
    </citation>
    <scope>NUCLEOTIDE SEQUENCE</scope>
    <source>
        <strain evidence="12">IBT 22155</strain>
    </source>
</reference>
<dbReference type="PANTHER" id="PTHR17130:SF14">
    <property type="entry name" value="CYTOCHROME C OXIDASE ASSEMBLY PROTEIN COX16 HOMOLOG, MITOCHONDRIAL"/>
    <property type="match status" value="1"/>
</dbReference>
<dbReference type="InterPro" id="IPR020164">
    <property type="entry name" value="Cyt_c_Oxase_assmbl_COX16"/>
</dbReference>
<dbReference type="AlphaFoldDB" id="A0A9W9L8P8"/>
<dbReference type="OrthoDB" id="5516033at2759"/>
<comment type="subcellular location">
    <subcellularLocation>
        <location evidence="2">Mitochondrion inner membrane</location>
        <topology evidence="2">Single-pass membrane protein</topology>
    </subcellularLocation>
</comment>
<evidence type="ECO:0000256" key="10">
    <source>
        <dbReference type="ARBA" id="ARBA00023136"/>
    </source>
</evidence>
<sequence length="146" mass="16761">MPVFQSKPFRRAATESSSLGERLGAFYRARLARHPFILFGLPFMAVIVAGSFVLTPAAALRYERYDRKVKQLSQDEAFELGLKGPDGEEGIKRNPRRRIVGDEKEEYYAIERNADCTPPQRLMAKDLDQWEQKRVARFKGEPDGRL</sequence>
<proteinExistence type="inferred from homology"/>
<gene>
    <name evidence="12" type="ORF">N7515_001860</name>
</gene>
<evidence type="ECO:0000313" key="12">
    <source>
        <dbReference type="EMBL" id="KAJ5143073.1"/>
    </source>
</evidence>
<evidence type="ECO:0000256" key="8">
    <source>
        <dbReference type="ARBA" id="ARBA00022989"/>
    </source>
</evidence>
<dbReference type="GeneID" id="81401774"/>
<dbReference type="GO" id="GO:0005743">
    <property type="term" value="C:mitochondrial inner membrane"/>
    <property type="evidence" value="ECO:0007669"/>
    <property type="project" value="UniProtKB-SubCell"/>
</dbReference>
<evidence type="ECO:0000256" key="9">
    <source>
        <dbReference type="ARBA" id="ARBA00023128"/>
    </source>
</evidence>
<name>A0A9W9L8P8_9EURO</name>
<evidence type="ECO:0000313" key="13">
    <source>
        <dbReference type="Proteomes" id="UP001149079"/>
    </source>
</evidence>
<comment type="function">
    <text evidence="1">Required for the assembly of the mitochondrial respiratory chain complex IV (CIV), also known as cytochrome c oxidase. May participate in merging the COX1 and COX2 assembly lines.</text>
</comment>
<comment type="caution">
    <text evidence="12">The sequence shown here is derived from an EMBL/GenBank/DDBJ whole genome shotgun (WGS) entry which is preliminary data.</text>
</comment>
<dbReference type="Proteomes" id="UP001149079">
    <property type="component" value="Unassembled WGS sequence"/>
</dbReference>
<evidence type="ECO:0000256" key="2">
    <source>
        <dbReference type="ARBA" id="ARBA00004434"/>
    </source>
</evidence>
<keyword evidence="8 11" id="KW-1133">Transmembrane helix</keyword>
<protein>
    <recommendedName>
        <fullName evidence="4">Cytochrome c oxidase assembly protein COX16, mitochondrial</fullName>
    </recommendedName>
    <alternativeName>
        <fullName evidence="5">Cytochrome c oxidase assembly protein cox16, mitochondrial</fullName>
    </alternativeName>
</protein>
<evidence type="ECO:0000256" key="5">
    <source>
        <dbReference type="ARBA" id="ARBA00019222"/>
    </source>
</evidence>
<keyword evidence="13" id="KW-1185">Reference proteome</keyword>
<dbReference type="RefSeq" id="XP_056524717.1">
    <property type="nucleotide sequence ID" value="XM_056662604.1"/>
</dbReference>
<keyword evidence="6 11" id="KW-0812">Transmembrane</keyword>
<dbReference type="EMBL" id="JAPQKL010000002">
    <property type="protein sequence ID" value="KAJ5143073.1"/>
    <property type="molecule type" value="Genomic_DNA"/>
</dbReference>
<keyword evidence="10 11" id="KW-0472">Membrane</keyword>